<dbReference type="OrthoDB" id="2575228at2759"/>
<feature type="region of interest" description="Disordered" evidence="1">
    <location>
        <begin position="453"/>
        <end position="548"/>
    </location>
</feature>
<reference evidence="3" key="1">
    <citation type="submission" date="2014-03" db="EMBL/GenBank/DDBJ databases">
        <title>The Genome Sequence of Puccinia striiformis f. sp. tritici PST-78.</title>
        <authorList>
            <consortium name="The Broad Institute Genome Sequencing Platform"/>
            <person name="Cuomo C."/>
            <person name="Hulbert S."/>
            <person name="Chen X."/>
            <person name="Walker B."/>
            <person name="Young S.K."/>
            <person name="Zeng Q."/>
            <person name="Gargeya S."/>
            <person name="Fitzgerald M."/>
            <person name="Haas B."/>
            <person name="Abouelleil A."/>
            <person name="Alvarado L."/>
            <person name="Arachchi H.M."/>
            <person name="Berlin A.M."/>
            <person name="Chapman S.B."/>
            <person name="Goldberg J."/>
            <person name="Griggs A."/>
            <person name="Gujja S."/>
            <person name="Hansen M."/>
            <person name="Howarth C."/>
            <person name="Imamovic A."/>
            <person name="Larimer J."/>
            <person name="McCowan C."/>
            <person name="Montmayeur A."/>
            <person name="Murphy C."/>
            <person name="Neiman D."/>
            <person name="Pearson M."/>
            <person name="Priest M."/>
            <person name="Roberts A."/>
            <person name="Saif S."/>
            <person name="Shea T."/>
            <person name="Sisk P."/>
            <person name="Sykes S."/>
            <person name="Wortman J."/>
            <person name="Nusbaum C."/>
            <person name="Birren B."/>
        </authorList>
    </citation>
    <scope>NUCLEOTIDE SEQUENCE [LARGE SCALE GENOMIC DNA]</scope>
    <source>
        <strain evidence="3">race PST-78</strain>
    </source>
</reference>
<accession>A0A0L0V0N4</accession>
<keyword evidence="3" id="KW-1185">Reference proteome</keyword>
<evidence type="ECO:0008006" key="4">
    <source>
        <dbReference type="Google" id="ProtNLM"/>
    </source>
</evidence>
<evidence type="ECO:0000313" key="2">
    <source>
        <dbReference type="EMBL" id="KNE92845.1"/>
    </source>
</evidence>
<sequence length="610" mass="65699">MDFDPNTGLPWGTNPFKATSRETYQPALLQSQFHTGVSSNGLDYQFNNLPFSNQPSSGSVYPPAFTTPIDPMLFDPSQSALSWSGSQQEFDFSLFEGGGYGEENKVNTTYNTLLSNPSTAYCSLPQAACFENTADVVMSSQAATIDPINFTTNDLDSFVAQMNRVAMQPPTCVTPPSSKVIKVPSAPKKGKARSGFSQAMIRPFPLSPTTEAVARRQTIQSRKTSGNRGQSIREHRKPEDDTNNKQQMLMNLSQTYGTSNPSLSNSATPSNYRIPPYSPNYTGFKGNSPTPLALRSAFLTNTPFAPTPLSNASVNVNSQAGTCMNQHTQLLPPLPISPLQTSPRSDSSSRAKGTDPPKEAIPSTVLATPLSSAPSQLSEHDVYNRVDDIPVMGFNSLGRAKNSNQELASDFSNSLQHVSFLHGFPTDSPQISPKTSVTNFHADLPVFSTNTPKCNNPFSNNPLSSSPSAPGHSLISPIADSPRDVPGRKTPQKSKSLNTQISRNRRQTSAITPTSNGKPNNPKTLRHRSLQDSTPSKPNRKSSSHSSSIPSLNAAIFVNFTPRDSKKLLNGVAPSGSSKRKKTLEGYSAATSNIKSTRSTSEGGCKAIKM</sequence>
<feature type="compositionally biased region" description="Polar residues" evidence="1">
    <location>
        <begin position="217"/>
        <end position="230"/>
    </location>
</feature>
<protein>
    <recommendedName>
        <fullName evidence="4">Developmental regulatory protein wetA</fullName>
    </recommendedName>
</protein>
<proteinExistence type="predicted"/>
<feature type="compositionally biased region" description="Basic and acidic residues" evidence="1">
    <location>
        <begin position="231"/>
        <end position="243"/>
    </location>
</feature>
<dbReference type="AlphaFoldDB" id="A0A0L0V0N4"/>
<evidence type="ECO:0000256" key="1">
    <source>
        <dbReference type="SAM" id="MobiDB-lite"/>
    </source>
</evidence>
<name>A0A0L0V0N4_9BASI</name>
<feature type="compositionally biased region" description="Low complexity" evidence="1">
    <location>
        <begin position="455"/>
        <end position="470"/>
    </location>
</feature>
<feature type="compositionally biased region" description="Basic and acidic residues" evidence="1">
    <location>
        <begin position="347"/>
        <end position="358"/>
    </location>
</feature>
<feature type="region of interest" description="Disordered" evidence="1">
    <location>
        <begin position="207"/>
        <end position="245"/>
    </location>
</feature>
<feature type="region of interest" description="Disordered" evidence="1">
    <location>
        <begin position="328"/>
        <end position="362"/>
    </location>
</feature>
<gene>
    <name evidence="2" type="ORF">PSTG_13755</name>
</gene>
<dbReference type="Proteomes" id="UP000054564">
    <property type="component" value="Unassembled WGS sequence"/>
</dbReference>
<dbReference type="EMBL" id="AJIL01000152">
    <property type="protein sequence ID" value="KNE92845.1"/>
    <property type="molecule type" value="Genomic_DNA"/>
</dbReference>
<feature type="compositionally biased region" description="Polar residues" evidence="1">
    <location>
        <begin position="589"/>
        <end position="602"/>
    </location>
</feature>
<organism evidence="2 3">
    <name type="scientific">Puccinia striiformis f. sp. tritici PST-78</name>
    <dbReference type="NCBI Taxonomy" id="1165861"/>
    <lineage>
        <taxon>Eukaryota</taxon>
        <taxon>Fungi</taxon>
        <taxon>Dikarya</taxon>
        <taxon>Basidiomycota</taxon>
        <taxon>Pucciniomycotina</taxon>
        <taxon>Pucciniomycetes</taxon>
        <taxon>Pucciniales</taxon>
        <taxon>Pucciniaceae</taxon>
        <taxon>Puccinia</taxon>
    </lineage>
</organism>
<evidence type="ECO:0000313" key="3">
    <source>
        <dbReference type="Proteomes" id="UP000054564"/>
    </source>
</evidence>
<comment type="caution">
    <text evidence="2">The sequence shown here is derived from an EMBL/GenBank/DDBJ whole genome shotgun (WGS) entry which is preliminary data.</text>
</comment>
<feature type="region of interest" description="Disordered" evidence="1">
    <location>
        <begin position="569"/>
        <end position="610"/>
    </location>
</feature>
<feature type="compositionally biased region" description="Polar residues" evidence="1">
    <location>
        <begin position="493"/>
        <end position="523"/>
    </location>
</feature>
<dbReference type="STRING" id="1165861.A0A0L0V0N4"/>